<dbReference type="EMBL" id="BRVS01000004">
    <property type="protein sequence ID" value="GLB66530.1"/>
    <property type="molecule type" value="Genomic_DNA"/>
</dbReference>
<feature type="transmembrane region" description="Helical" evidence="3">
    <location>
        <begin position="70"/>
        <end position="91"/>
    </location>
</feature>
<comment type="caution">
    <text evidence="5">The sequence shown here is derived from an EMBL/GenBank/DDBJ whole genome shotgun (WGS) entry which is preliminary data.</text>
</comment>
<gene>
    <name evidence="5" type="ORF">AHIS1636_09690</name>
</gene>
<dbReference type="InterPro" id="IPR000620">
    <property type="entry name" value="EamA_dom"/>
</dbReference>
<feature type="transmembrane region" description="Helical" evidence="3">
    <location>
        <begin position="175"/>
        <end position="197"/>
    </location>
</feature>
<keyword evidence="3" id="KW-0812">Transmembrane</keyword>
<evidence type="ECO:0000313" key="6">
    <source>
        <dbReference type="Proteomes" id="UP001209654"/>
    </source>
</evidence>
<proteinExistence type="inferred from homology"/>
<keyword evidence="3" id="KW-0472">Membrane</keyword>
<dbReference type="SUPFAM" id="SSF103481">
    <property type="entry name" value="Multidrug resistance efflux transporter EmrE"/>
    <property type="match status" value="1"/>
</dbReference>
<feature type="transmembrane region" description="Helical" evidence="3">
    <location>
        <begin position="144"/>
        <end position="163"/>
    </location>
</feature>
<evidence type="ECO:0000313" key="5">
    <source>
        <dbReference type="EMBL" id="GLB66530.1"/>
    </source>
</evidence>
<feature type="region of interest" description="Disordered" evidence="2">
    <location>
        <begin position="281"/>
        <end position="304"/>
    </location>
</feature>
<dbReference type="Pfam" id="PF00892">
    <property type="entry name" value="EamA"/>
    <property type="match status" value="1"/>
</dbReference>
<evidence type="ECO:0000259" key="4">
    <source>
        <dbReference type="Pfam" id="PF00892"/>
    </source>
</evidence>
<comment type="similarity">
    <text evidence="1">Belongs to the EamA transporter family.</text>
</comment>
<dbReference type="RefSeq" id="WP_264794682.1">
    <property type="nucleotide sequence ID" value="NZ_BRVS01000004.1"/>
</dbReference>
<dbReference type="Proteomes" id="UP001209654">
    <property type="component" value="Unassembled WGS sequence"/>
</dbReference>
<dbReference type="InterPro" id="IPR037185">
    <property type="entry name" value="EmrE-like"/>
</dbReference>
<keyword evidence="3" id="KW-1133">Transmembrane helix</keyword>
<evidence type="ECO:0000256" key="3">
    <source>
        <dbReference type="SAM" id="Phobius"/>
    </source>
</evidence>
<name>A0ABQ5MRA2_9MICC</name>
<feature type="transmembrane region" description="Helical" evidence="3">
    <location>
        <begin position="203"/>
        <end position="222"/>
    </location>
</feature>
<evidence type="ECO:0000256" key="2">
    <source>
        <dbReference type="SAM" id="MobiDB-lite"/>
    </source>
</evidence>
<keyword evidence="6" id="KW-1185">Reference proteome</keyword>
<protein>
    <submittedName>
        <fullName evidence="5">Membrane protein</fullName>
    </submittedName>
</protein>
<reference evidence="5 6" key="1">
    <citation type="journal article" date="2023" name="Int. J. Syst. Evol. Microbiol.">
        <title>Arthrobacter mangrovi sp. nov., an actinobacterium isolated from the rhizosphere of a mangrove.</title>
        <authorList>
            <person name="Hamada M."/>
            <person name="Saitou S."/>
            <person name="Enomoto N."/>
            <person name="Nanri K."/>
            <person name="Hidaka K."/>
            <person name="Miura T."/>
            <person name="Tamura T."/>
        </authorList>
    </citation>
    <scope>NUCLEOTIDE SEQUENCE [LARGE SCALE GENOMIC DNA]</scope>
    <source>
        <strain evidence="5 6">NBRC 112813</strain>
    </source>
</reference>
<feature type="transmembrane region" description="Helical" evidence="3">
    <location>
        <begin position="12"/>
        <end position="32"/>
    </location>
</feature>
<evidence type="ECO:0000256" key="1">
    <source>
        <dbReference type="ARBA" id="ARBA00007362"/>
    </source>
</evidence>
<organism evidence="5 6">
    <name type="scientific">Arthrobacter mangrovi</name>
    <dbReference type="NCBI Taxonomy" id="2966350"/>
    <lineage>
        <taxon>Bacteria</taxon>
        <taxon>Bacillati</taxon>
        <taxon>Actinomycetota</taxon>
        <taxon>Actinomycetes</taxon>
        <taxon>Micrococcales</taxon>
        <taxon>Micrococcaceae</taxon>
        <taxon>Arthrobacter</taxon>
    </lineage>
</organism>
<feature type="transmembrane region" description="Helical" evidence="3">
    <location>
        <begin position="260"/>
        <end position="277"/>
    </location>
</feature>
<feature type="transmembrane region" description="Helical" evidence="3">
    <location>
        <begin position="38"/>
        <end position="58"/>
    </location>
</feature>
<accession>A0ABQ5MRA2</accession>
<feature type="transmembrane region" description="Helical" evidence="3">
    <location>
        <begin position="234"/>
        <end position="254"/>
    </location>
</feature>
<sequence>MAPTLPVSRTATGTIMAGASMCCVQLGLAVSVGLVDRVGAGGVAWLRLACAAVLVVLLTRPWRMRFSASALRTCMLLGVATAGMTILFMAAAARLPLGTAVALEFLGPLGVAVARGKGAARLWAVVAGAGVLALTEPWHGQTDLPGVLFALGAATCWGAYILLTQRAGDEVAGIHALAVSMPVAAIVATITVGPSTFGHLDLALLLAGFGLALLLPVVPFSLEMLALRRLSTAAFGTLMCLEPAIGLAVGLVFLGQVPGPAAVVGIALVIAAGIGATRTGERTLPAGDPEGLRAPSAMAPDVQR</sequence>
<feature type="domain" description="EamA" evidence="4">
    <location>
        <begin position="145"/>
        <end position="272"/>
    </location>
</feature>